<evidence type="ECO:0000259" key="2">
    <source>
        <dbReference type="Pfam" id="PF24800"/>
    </source>
</evidence>
<proteinExistence type="predicted"/>
<dbReference type="VEuPathDB" id="FungiDB:FOXG_21083"/>
<feature type="transmembrane region" description="Helical" evidence="1">
    <location>
        <begin position="6"/>
        <end position="28"/>
    </location>
</feature>
<accession>A0A0J9WSG0</accession>
<dbReference type="PANTHER" id="PTHR42109:SF2">
    <property type="entry name" value="INTEGRAL MEMBRANE PROTEIN"/>
    <property type="match status" value="1"/>
</dbReference>
<reference evidence="3" key="2">
    <citation type="journal article" date="2010" name="Nature">
        <title>Comparative genomics reveals mobile pathogenicity chromosomes in Fusarium.</title>
        <authorList>
            <person name="Ma L.J."/>
            <person name="van der Does H.C."/>
            <person name="Borkovich K.A."/>
            <person name="Coleman J.J."/>
            <person name="Daboussi M.J."/>
            <person name="Di Pietro A."/>
            <person name="Dufresne M."/>
            <person name="Freitag M."/>
            <person name="Grabherr M."/>
            <person name="Henrissat B."/>
            <person name="Houterman P.M."/>
            <person name="Kang S."/>
            <person name="Shim W.B."/>
            <person name="Woloshuk C."/>
            <person name="Xie X."/>
            <person name="Xu J.R."/>
            <person name="Antoniw J."/>
            <person name="Baker S.E."/>
            <person name="Bluhm B.H."/>
            <person name="Breakspear A."/>
            <person name="Brown D.W."/>
            <person name="Butchko R.A."/>
            <person name="Chapman S."/>
            <person name="Coulson R."/>
            <person name="Coutinho P.M."/>
            <person name="Danchin E.G."/>
            <person name="Diener A."/>
            <person name="Gale L.R."/>
            <person name="Gardiner D.M."/>
            <person name="Goff S."/>
            <person name="Hammond-Kosack K.E."/>
            <person name="Hilburn K."/>
            <person name="Hua-Van A."/>
            <person name="Jonkers W."/>
            <person name="Kazan K."/>
            <person name="Kodira C.D."/>
            <person name="Koehrsen M."/>
            <person name="Kumar L."/>
            <person name="Lee Y.H."/>
            <person name="Li L."/>
            <person name="Manners J.M."/>
            <person name="Miranda-Saavedra D."/>
            <person name="Mukherjee M."/>
            <person name="Park G."/>
            <person name="Park J."/>
            <person name="Park S.Y."/>
            <person name="Proctor R.H."/>
            <person name="Regev A."/>
            <person name="Ruiz-Roldan M.C."/>
            <person name="Sain D."/>
            <person name="Sakthikumar S."/>
            <person name="Sykes S."/>
            <person name="Schwartz D.C."/>
            <person name="Turgeon B.G."/>
            <person name="Wapinski I."/>
            <person name="Yoder O."/>
            <person name="Young S."/>
            <person name="Zeng Q."/>
            <person name="Zhou S."/>
            <person name="Galagan J."/>
            <person name="Cuomo C.A."/>
            <person name="Kistler H.C."/>
            <person name="Rep M."/>
        </authorList>
    </citation>
    <scope>NUCLEOTIDE SEQUENCE [LARGE SCALE GENOMIC DNA]</scope>
    <source>
        <strain evidence="3">4287</strain>
    </source>
</reference>
<dbReference type="Proteomes" id="UP000009097">
    <property type="component" value="Unassembled WGS sequence"/>
</dbReference>
<dbReference type="AlphaFoldDB" id="A0A0J9WSG0"/>
<dbReference type="KEGG" id="fox:FOXG_21083"/>
<evidence type="ECO:0000256" key="1">
    <source>
        <dbReference type="SAM" id="Phobius"/>
    </source>
</evidence>
<protein>
    <recommendedName>
        <fullName evidence="2">DUF7702 domain-containing protein</fullName>
    </recommendedName>
</protein>
<sequence length="259" mass="28277">MINPHTSVGIAQVVFYALVLPIAVFILISNWKHGLRLASYPLVTFSLARLAGGILTILRQSDPTSIGLIIATTVLLNVGLIPLMISMVGFIRLIIKSSLDENKRAFALLKIIRLAFIAAIALLCVAGALSGSSIHLSRHLTQAGYVTLAAVIALMTVELLHLYTQKHRISPERHIFIQLTLASIPTLVLRTVYGLLCAFTVDNVTTIWNSLIGSAVAFALMCLLAEYITLLIFLYLGIRHWRDVCAESLGSVEMESLSK</sequence>
<dbReference type="InterPro" id="IPR056119">
    <property type="entry name" value="DUF7702"/>
</dbReference>
<dbReference type="RefSeq" id="XP_018252262.1">
    <property type="nucleotide sequence ID" value="XM_018401425.1"/>
</dbReference>
<feature type="transmembrane region" description="Helical" evidence="1">
    <location>
        <begin position="207"/>
        <end position="236"/>
    </location>
</feature>
<feature type="transmembrane region" description="Helical" evidence="1">
    <location>
        <begin position="107"/>
        <end position="131"/>
    </location>
</feature>
<dbReference type="GeneID" id="28961789"/>
<gene>
    <name evidence="3" type="ORF">FOXG_21083</name>
</gene>
<keyword evidence="1" id="KW-0812">Transmembrane</keyword>
<reference evidence="3" key="1">
    <citation type="submission" date="2007-04" db="EMBL/GenBank/DDBJ databases">
        <authorList>
            <consortium name="The Broad Institute Genome Sequencing Platform"/>
            <person name="Birren B."/>
            <person name="Lander E."/>
            <person name="Galagan J."/>
            <person name="Nusbaum C."/>
            <person name="Devon K."/>
            <person name="Ma L.-J."/>
            <person name="Jaffe D."/>
            <person name="Butler J."/>
            <person name="Alvarez P."/>
            <person name="Gnerre S."/>
            <person name="Grabherr M."/>
            <person name="Kleber M."/>
            <person name="Mauceli E."/>
            <person name="Brockman W."/>
            <person name="MacCallum I.A."/>
            <person name="Young S."/>
            <person name="LaButti K."/>
            <person name="DeCaprio D."/>
            <person name="Crawford M."/>
            <person name="Koehrsen M."/>
            <person name="Engels R."/>
            <person name="Montgomery P."/>
            <person name="Pearson M."/>
            <person name="Howarth C."/>
            <person name="Larson L."/>
            <person name="White J."/>
            <person name="O'Leary S."/>
            <person name="Kodira C."/>
            <person name="Zeng Q."/>
            <person name="Yandava C."/>
            <person name="Alvarado L."/>
            <person name="Kistler C."/>
            <person name="Shim W.-B."/>
            <person name="Kang S."/>
            <person name="Woloshuk C."/>
        </authorList>
    </citation>
    <scope>NUCLEOTIDE SEQUENCE</scope>
    <source>
        <strain evidence="3">4287</strain>
    </source>
</reference>
<feature type="transmembrane region" description="Helical" evidence="1">
    <location>
        <begin position="40"/>
        <end position="60"/>
    </location>
</feature>
<feature type="transmembrane region" description="Helical" evidence="1">
    <location>
        <begin position="143"/>
        <end position="163"/>
    </location>
</feature>
<keyword evidence="1" id="KW-0472">Membrane</keyword>
<evidence type="ECO:0000313" key="4">
    <source>
        <dbReference type="Proteomes" id="UP000009097"/>
    </source>
</evidence>
<evidence type="ECO:0000313" key="3">
    <source>
        <dbReference type="EMBL" id="KNB14217.1"/>
    </source>
</evidence>
<dbReference type="EMBL" id="DS231714">
    <property type="protein sequence ID" value="KNB14217.1"/>
    <property type="molecule type" value="Genomic_DNA"/>
</dbReference>
<dbReference type="Pfam" id="PF24800">
    <property type="entry name" value="DUF7702"/>
    <property type="match status" value="1"/>
</dbReference>
<feature type="transmembrane region" description="Helical" evidence="1">
    <location>
        <begin position="66"/>
        <end position="95"/>
    </location>
</feature>
<feature type="transmembrane region" description="Helical" evidence="1">
    <location>
        <begin position="175"/>
        <end position="201"/>
    </location>
</feature>
<feature type="domain" description="DUF7702" evidence="2">
    <location>
        <begin position="4"/>
        <end position="239"/>
    </location>
</feature>
<dbReference type="OrthoDB" id="2560628at2759"/>
<dbReference type="PANTHER" id="PTHR42109">
    <property type="entry name" value="UNPLACED GENOMIC SCAFFOLD UM_SCAF_CONTIG_1.265, WHOLE GENOME SHOTGUN SEQUENCE"/>
    <property type="match status" value="1"/>
</dbReference>
<name>A0A0J9WSG0_FUSO4</name>
<keyword evidence="1" id="KW-1133">Transmembrane helix</keyword>
<organism evidence="3 4">
    <name type="scientific">Fusarium oxysporum f. sp. lycopersici (strain 4287 / CBS 123668 / FGSC 9935 / NRRL 34936)</name>
    <name type="common">Fusarium vascular wilt of tomato</name>
    <dbReference type="NCBI Taxonomy" id="426428"/>
    <lineage>
        <taxon>Eukaryota</taxon>
        <taxon>Fungi</taxon>
        <taxon>Dikarya</taxon>
        <taxon>Ascomycota</taxon>
        <taxon>Pezizomycotina</taxon>
        <taxon>Sordariomycetes</taxon>
        <taxon>Hypocreomycetidae</taxon>
        <taxon>Hypocreales</taxon>
        <taxon>Nectriaceae</taxon>
        <taxon>Fusarium</taxon>
        <taxon>Fusarium oxysporum species complex</taxon>
    </lineage>
</organism>